<name>A0ABY8V6Y0_9BACI</name>
<dbReference type="Proteomes" id="UP001236652">
    <property type="component" value="Plasmid unnamed"/>
</dbReference>
<organism evidence="1 2">
    <name type="scientific">Pontibacillus chungwhensis</name>
    <dbReference type="NCBI Taxonomy" id="265426"/>
    <lineage>
        <taxon>Bacteria</taxon>
        <taxon>Bacillati</taxon>
        <taxon>Bacillota</taxon>
        <taxon>Bacilli</taxon>
        <taxon>Bacillales</taxon>
        <taxon>Bacillaceae</taxon>
        <taxon>Pontibacillus</taxon>
    </lineage>
</organism>
<geneLocation type="plasmid" evidence="1 2">
    <name>unnamed</name>
</geneLocation>
<sequence length="181" mass="20899">MEKVVVEFGYKVEDGKTKFCAVLVRNGRTEEEEFTERSEEQSQYIAGMNAFCLAAKVVKEFSEDTGFLIGEVEYRSVQQYLDLWVKKGKNKKYTEQINFINSCHTELGLEDFAYVQQKGGREGKKNNLALVELYNNKKGVDPFEYLVEEKEEVNNNVGKFNPFGNFKQEKTQTGKVLPFKK</sequence>
<dbReference type="EMBL" id="CP126447">
    <property type="protein sequence ID" value="WIG00316.1"/>
    <property type="molecule type" value="Genomic_DNA"/>
</dbReference>
<proteinExistence type="predicted"/>
<accession>A0ABY8V6Y0</accession>
<dbReference type="RefSeq" id="WP_284527008.1">
    <property type="nucleotide sequence ID" value="NZ_CP126447.1"/>
</dbReference>
<protein>
    <recommendedName>
        <fullName evidence="3">DUF669 domain-containing protein</fullName>
    </recommendedName>
</protein>
<evidence type="ECO:0000313" key="1">
    <source>
        <dbReference type="EMBL" id="WIG00316.1"/>
    </source>
</evidence>
<evidence type="ECO:0000313" key="2">
    <source>
        <dbReference type="Proteomes" id="UP001236652"/>
    </source>
</evidence>
<keyword evidence="2" id="KW-1185">Reference proteome</keyword>
<gene>
    <name evidence="1" type="ORF">QNI29_20935</name>
</gene>
<evidence type="ECO:0008006" key="3">
    <source>
        <dbReference type="Google" id="ProtNLM"/>
    </source>
</evidence>
<reference evidence="1 2" key="1">
    <citation type="submission" date="2023-05" db="EMBL/GenBank/DDBJ databases">
        <title>Comparative genomics reveals the evidence of polycyclic aromatic hydrocarbons degradation in moderately halophilic genus Pontibacillus.</title>
        <authorList>
            <person name="Yang H."/>
            <person name="Qian Z."/>
        </authorList>
    </citation>
    <scope>NUCLEOTIDE SEQUENCE [LARGE SCALE GENOMIC DNA]</scope>
    <source>
        <strain evidence="2">HN14</strain>
        <plasmid evidence="1 2">unnamed</plasmid>
    </source>
</reference>
<keyword evidence="1" id="KW-0614">Plasmid</keyword>